<reference evidence="1 2" key="1">
    <citation type="submission" date="2020-09" db="EMBL/GenBank/DDBJ databases">
        <authorList>
            <person name="Zhang R."/>
            <person name="Garcia K."/>
            <person name="Ogata H."/>
        </authorList>
    </citation>
    <scope>NUCLEOTIDE SEQUENCE [LARGE SCALE GENOMIC DNA]</scope>
    <source>
        <strain evidence="2">stheno</strain>
    </source>
</reference>
<name>A0A7S7YEI5_9VIRU</name>
<evidence type="ECO:0000313" key="1">
    <source>
        <dbReference type="EMBL" id="QPB44324.1"/>
    </source>
</evidence>
<evidence type="ECO:0000313" key="2">
    <source>
        <dbReference type="Proteomes" id="UP001162098"/>
    </source>
</evidence>
<proteinExistence type="predicted"/>
<sequence>MSDKASQDLAAYIRKHPEVLSLLPKGQSEELDALCKQFADQLSVDPDFMRKHGAVVSPGAKRRERPADIAEHRHRVRCTVPGGGTLVDIPLAVDAAWFVESCVGIHSTRVLAIEQEDGHMQTTACIKYAEMVRKGKPTVEWGNPGDRHLHSLFQAFAYGPTRHVWGMLPFASSFNPDHCWLPIPKGDPKCYTLALRFAEPVKSVEVEFTCMLARSVLPPELLPGHRIILPRICKLELEAKVEPGRDSFSFVVPHLSECVGMALVASPCAPNWLIDEVSMLGEGGACVARWGNADIYSDVNRKFGDLKTGADFVATAFCEFGPFMREPDRATTITLGGKFSLRVGTGSVNRSEGPLTYKLNVYMFKHVVFSF</sequence>
<dbReference type="KEGG" id="vg:80543520"/>
<dbReference type="Proteomes" id="UP001162098">
    <property type="component" value="Segment"/>
</dbReference>
<dbReference type="EMBL" id="MW018138">
    <property type="protein sequence ID" value="QPB44324.1"/>
    <property type="molecule type" value="Genomic_DNA"/>
</dbReference>
<keyword evidence="2" id="KW-1185">Reference proteome</keyword>
<organism evidence="1 2">
    <name type="scientific">Medusavirus stheno T3</name>
    <dbReference type="NCBI Taxonomy" id="3069717"/>
    <lineage>
        <taxon>Viruses</taxon>
        <taxon>Varidnaviria</taxon>
        <taxon>Bamfordvirae</taxon>
        <taxon>Nucleocytoviricota</taxon>
        <taxon>Megaviricetes</taxon>
        <taxon>Mamonoviridae</taxon>
        <taxon>Medusavirus</taxon>
        <taxon>Medusavirus sthenus</taxon>
    </lineage>
</organism>
<protein>
    <submittedName>
        <fullName evidence="1">Uncharacterized protein</fullName>
    </submittedName>
</protein>
<accession>A0A7S7YEI5</accession>